<evidence type="ECO:0000256" key="1">
    <source>
        <dbReference type="ARBA" id="ARBA00004123"/>
    </source>
</evidence>
<dbReference type="PROSITE" id="PS50102">
    <property type="entry name" value="RRM"/>
    <property type="match status" value="1"/>
</dbReference>
<dbReference type="SMART" id="SM00360">
    <property type="entry name" value="RRM"/>
    <property type="match status" value="1"/>
</dbReference>
<comment type="subcellular location">
    <subcellularLocation>
        <location evidence="1">Nucleus</location>
    </subcellularLocation>
</comment>
<feature type="domain" description="RRM" evidence="4">
    <location>
        <begin position="50"/>
        <end position="128"/>
    </location>
</feature>
<evidence type="ECO:0000313" key="5">
    <source>
        <dbReference type="EMBL" id="KAK4786073.1"/>
    </source>
</evidence>
<comment type="caution">
    <text evidence="5">The sequence shown here is derived from an EMBL/GenBank/DDBJ whole genome shotgun (WGS) entry which is preliminary data.</text>
</comment>
<keyword evidence="3" id="KW-0694">RNA-binding</keyword>
<gene>
    <name evidence="5" type="ORF">SAY86_002762</name>
</gene>
<proteinExistence type="predicted"/>
<evidence type="ECO:0000256" key="2">
    <source>
        <dbReference type="ARBA" id="ARBA00023242"/>
    </source>
</evidence>
<sequence length="138" mass="15731">MQLSLHCKIKFVLLIPSEKSVIPSYRVEILQKPGLEIRPSLLFMAKRLGSQLFVSRLSFYTTEEGLRRLFTPFGAVKEARILRDVKSGRPKGFGFVSYDSQAEAQRALRGLNGRIINGRLIFVEFAKSQEGEKQKDQK</sequence>
<dbReference type="GO" id="GO:0071004">
    <property type="term" value="C:U2-type prespliceosome"/>
    <property type="evidence" value="ECO:0007669"/>
    <property type="project" value="TreeGrafter"/>
</dbReference>
<dbReference type="GO" id="GO:0000398">
    <property type="term" value="P:mRNA splicing, via spliceosome"/>
    <property type="evidence" value="ECO:0007669"/>
    <property type="project" value="TreeGrafter"/>
</dbReference>
<dbReference type="PANTHER" id="PTHR13952">
    <property type="entry name" value="U1 SMALL NUCLEAR RIBONUCLEOPROTEIN 70 KD"/>
    <property type="match status" value="1"/>
</dbReference>
<dbReference type="PANTHER" id="PTHR13952:SF21">
    <property type="entry name" value="POLYNUCLEOTIDE ADENYLYLTRANSFERASE DOMAIN_RNA RECOGNITION MOTIF PROTEIN-RELATED"/>
    <property type="match status" value="1"/>
</dbReference>
<dbReference type="EMBL" id="JAXQNO010000013">
    <property type="protein sequence ID" value="KAK4786073.1"/>
    <property type="molecule type" value="Genomic_DNA"/>
</dbReference>
<protein>
    <recommendedName>
        <fullName evidence="4">RRM domain-containing protein</fullName>
    </recommendedName>
</protein>
<dbReference type="AlphaFoldDB" id="A0AAN7LDU8"/>
<dbReference type="GO" id="GO:0003729">
    <property type="term" value="F:mRNA binding"/>
    <property type="evidence" value="ECO:0007669"/>
    <property type="project" value="TreeGrafter"/>
</dbReference>
<dbReference type="SUPFAM" id="SSF54928">
    <property type="entry name" value="RNA-binding domain, RBD"/>
    <property type="match status" value="1"/>
</dbReference>
<organism evidence="5 6">
    <name type="scientific">Trapa natans</name>
    <name type="common">Water chestnut</name>
    <dbReference type="NCBI Taxonomy" id="22666"/>
    <lineage>
        <taxon>Eukaryota</taxon>
        <taxon>Viridiplantae</taxon>
        <taxon>Streptophyta</taxon>
        <taxon>Embryophyta</taxon>
        <taxon>Tracheophyta</taxon>
        <taxon>Spermatophyta</taxon>
        <taxon>Magnoliopsida</taxon>
        <taxon>eudicotyledons</taxon>
        <taxon>Gunneridae</taxon>
        <taxon>Pentapetalae</taxon>
        <taxon>rosids</taxon>
        <taxon>malvids</taxon>
        <taxon>Myrtales</taxon>
        <taxon>Lythraceae</taxon>
        <taxon>Trapa</taxon>
    </lineage>
</organism>
<accession>A0AAN7LDU8</accession>
<dbReference type="Pfam" id="PF00076">
    <property type="entry name" value="RRM_1"/>
    <property type="match status" value="1"/>
</dbReference>
<evidence type="ECO:0000259" key="4">
    <source>
        <dbReference type="PROSITE" id="PS50102"/>
    </source>
</evidence>
<dbReference type="FunFam" id="3.30.70.330:FF:001138">
    <property type="entry name" value="RNA-binding (RRM/RBD/RNP motifs) family protein"/>
    <property type="match status" value="1"/>
</dbReference>
<reference evidence="5 6" key="1">
    <citation type="journal article" date="2023" name="Hortic Res">
        <title>Pangenome of water caltrop reveals structural variations and asymmetric subgenome divergence after allopolyploidization.</title>
        <authorList>
            <person name="Zhang X."/>
            <person name="Chen Y."/>
            <person name="Wang L."/>
            <person name="Yuan Y."/>
            <person name="Fang M."/>
            <person name="Shi L."/>
            <person name="Lu R."/>
            <person name="Comes H.P."/>
            <person name="Ma Y."/>
            <person name="Chen Y."/>
            <person name="Huang G."/>
            <person name="Zhou Y."/>
            <person name="Zheng Z."/>
            <person name="Qiu Y."/>
        </authorList>
    </citation>
    <scope>NUCLEOTIDE SEQUENCE [LARGE SCALE GENOMIC DNA]</scope>
    <source>
        <strain evidence="5">F231</strain>
    </source>
</reference>
<dbReference type="InterPro" id="IPR035979">
    <property type="entry name" value="RBD_domain_sf"/>
</dbReference>
<dbReference type="Gene3D" id="3.30.70.330">
    <property type="match status" value="1"/>
</dbReference>
<keyword evidence="2" id="KW-0539">Nucleus</keyword>
<dbReference type="GO" id="GO:0005685">
    <property type="term" value="C:U1 snRNP"/>
    <property type="evidence" value="ECO:0007669"/>
    <property type="project" value="TreeGrafter"/>
</dbReference>
<evidence type="ECO:0000256" key="3">
    <source>
        <dbReference type="PROSITE-ProRule" id="PRU00176"/>
    </source>
</evidence>
<dbReference type="Proteomes" id="UP001346149">
    <property type="component" value="Unassembled WGS sequence"/>
</dbReference>
<dbReference type="InterPro" id="IPR000504">
    <property type="entry name" value="RRM_dom"/>
</dbReference>
<dbReference type="GO" id="GO:0030619">
    <property type="term" value="F:U1 snRNA binding"/>
    <property type="evidence" value="ECO:0007669"/>
    <property type="project" value="TreeGrafter"/>
</dbReference>
<dbReference type="GO" id="GO:0071011">
    <property type="term" value="C:precatalytic spliceosome"/>
    <property type="evidence" value="ECO:0007669"/>
    <property type="project" value="TreeGrafter"/>
</dbReference>
<name>A0AAN7LDU8_TRANT</name>
<dbReference type="InterPro" id="IPR012677">
    <property type="entry name" value="Nucleotide-bd_a/b_plait_sf"/>
</dbReference>
<evidence type="ECO:0000313" key="6">
    <source>
        <dbReference type="Proteomes" id="UP001346149"/>
    </source>
</evidence>
<dbReference type="InterPro" id="IPR051183">
    <property type="entry name" value="U1_U11-U12_snRNP_70-35kDa"/>
</dbReference>
<keyword evidence="6" id="KW-1185">Reference proteome</keyword>